<dbReference type="Proteomes" id="UP000015462">
    <property type="component" value="Unassembled WGS sequence"/>
</dbReference>
<dbReference type="SUPFAM" id="SSF52141">
    <property type="entry name" value="Uracil-DNA glycosylase-like"/>
    <property type="match status" value="1"/>
</dbReference>
<evidence type="ECO:0000313" key="13">
    <source>
        <dbReference type="EMBL" id="EPD13284.1"/>
    </source>
</evidence>
<dbReference type="GO" id="GO:0046872">
    <property type="term" value="F:metal ion binding"/>
    <property type="evidence" value="ECO:0007669"/>
    <property type="project" value="UniProtKB-KW"/>
</dbReference>
<dbReference type="InterPro" id="IPR051536">
    <property type="entry name" value="UDG_Type-4/5"/>
</dbReference>
<dbReference type="GO" id="GO:0004844">
    <property type="term" value="F:uracil DNA N-glycosylase activity"/>
    <property type="evidence" value="ECO:0007669"/>
    <property type="project" value="UniProtKB-EC"/>
</dbReference>
<keyword evidence="10" id="KW-0411">Iron-sulfur</keyword>
<dbReference type="PANTHER" id="PTHR33693">
    <property type="entry name" value="TYPE-5 URACIL-DNA GLYCOSYLASE"/>
    <property type="match status" value="1"/>
</dbReference>
<dbReference type="SMART" id="SM00986">
    <property type="entry name" value="UDG"/>
    <property type="match status" value="1"/>
</dbReference>
<dbReference type="InterPro" id="IPR005273">
    <property type="entry name" value="Ura-DNA_glyco_family4"/>
</dbReference>
<evidence type="ECO:0000256" key="9">
    <source>
        <dbReference type="ARBA" id="ARBA00023004"/>
    </source>
</evidence>
<dbReference type="GO" id="GO:0051539">
    <property type="term" value="F:4 iron, 4 sulfur cluster binding"/>
    <property type="evidence" value="ECO:0007669"/>
    <property type="project" value="UniProtKB-KW"/>
</dbReference>
<keyword evidence="7" id="KW-0227">DNA damage</keyword>
<proteinExistence type="inferred from homology"/>
<dbReference type="RefSeq" id="WP_016390399.1">
    <property type="nucleotide sequence ID" value="NZ_JBLHXE010000003.1"/>
</dbReference>
<evidence type="ECO:0000256" key="7">
    <source>
        <dbReference type="ARBA" id="ARBA00022763"/>
    </source>
</evidence>
<evidence type="ECO:0000256" key="10">
    <source>
        <dbReference type="ARBA" id="ARBA00023014"/>
    </source>
</evidence>
<keyword evidence="14" id="KW-1185">Reference proteome</keyword>
<accession>A0AB33Z2H5</accession>
<sequence>MTTSNRQLAYLDLMGVQVWQERSRQEQVIAEEVSDDVTANTLQELYEIASNCQRCEASAVRNQLVFSDGPMHADWLIVGDFPTQQDDREGRPLTGDVAHLLSEMLLAVGVKKSTVHLTNSVKCRSANVEAEKVELLSCRAYLIRQIELVKPQLVFVLGEKAAQSLLKSNESLSHLTGTVHKVDDVPTPIVVSCHPRDLLKTPSAKRQAWDDLQLARTLVSKA</sequence>
<dbReference type="Gene3D" id="3.40.470.10">
    <property type="entry name" value="Uracil-DNA glycosylase-like domain"/>
    <property type="match status" value="1"/>
</dbReference>
<evidence type="ECO:0000259" key="12">
    <source>
        <dbReference type="SMART" id="SM00986"/>
    </source>
</evidence>
<organism evidence="13 14">
    <name type="scientific">Cycloclasticus pugetii</name>
    <dbReference type="NCBI Taxonomy" id="34068"/>
    <lineage>
        <taxon>Bacteria</taxon>
        <taxon>Pseudomonadati</taxon>
        <taxon>Pseudomonadota</taxon>
        <taxon>Gammaproteobacteria</taxon>
        <taxon>Thiotrichales</taxon>
        <taxon>Piscirickettsiaceae</taxon>
        <taxon>Cycloclasticus</taxon>
    </lineage>
</organism>
<keyword evidence="11" id="KW-0234">DNA repair</keyword>
<dbReference type="GO" id="GO:0006281">
    <property type="term" value="P:DNA repair"/>
    <property type="evidence" value="ECO:0007669"/>
    <property type="project" value="UniProtKB-KW"/>
</dbReference>
<dbReference type="PANTHER" id="PTHR33693:SF1">
    <property type="entry name" value="TYPE-4 URACIL-DNA GLYCOSYLASE"/>
    <property type="match status" value="1"/>
</dbReference>
<gene>
    <name evidence="13" type="ORF">L196_06565</name>
</gene>
<evidence type="ECO:0000256" key="4">
    <source>
        <dbReference type="ARBA" id="ARBA00019403"/>
    </source>
</evidence>
<dbReference type="CDD" id="cd10030">
    <property type="entry name" value="UDG-F4_TTUDGA_SPO1dp_like"/>
    <property type="match status" value="1"/>
</dbReference>
<dbReference type="AlphaFoldDB" id="A0AB33Z2H5"/>
<evidence type="ECO:0000256" key="11">
    <source>
        <dbReference type="ARBA" id="ARBA00023204"/>
    </source>
</evidence>
<dbReference type="NCBIfam" id="TIGR00758">
    <property type="entry name" value="UDG_fam4"/>
    <property type="match status" value="1"/>
</dbReference>
<protein>
    <recommendedName>
        <fullName evidence="4">Type-4 uracil-DNA glycosylase</fullName>
        <ecNumber evidence="3">3.2.2.27</ecNumber>
    </recommendedName>
</protein>
<dbReference type="SMART" id="SM00987">
    <property type="entry name" value="UreE_C"/>
    <property type="match status" value="1"/>
</dbReference>
<evidence type="ECO:0000256" key="2">
    <source>
        <dbReference type="ARBA" id="ARBA00006521"/>
    </source>
</evidence>
<evidence type="ECO:0000256" key="5">
    <source>
        <dbReference type="ARBA" id="ARBA00022485"/>
    </source>
</evidence>
<comment type="similarity">
    <text evidence="2">Belongs to the uracil-DNA glycosylase (UDG) superfamily. Type 4 (UDGa) family.</text>
</comment>
<keyword evidence="8" id="KW-0378">Hydrolase</keyword>
<dbReference type="InterPro" id="IPR036895">
    <property type="entry name" value="Uracil-DNA_glycosylase-like_sf"/>
</dbReference>
<comment type="catalytic activity">
    <reaction evidence="1">
        <text>Hydrolyzes single-stranded DNA or mismatched double-stranded DNA and polynucleotides, releasing free uracil.</text>
        <dbReference type="EC" id="3.2.2.27"/>
    </reaction>
</comment>
<name>A0AB33Z2H5_9GAMM</name>
<keyword evidence="6" id="KW-0479">Metal-binding</keyword>
<dbReference type="InterPro" id="IPR005122">
    <property type="entry name" value="Uracil-DNA_glycosylase-like"/>
</dbReference>
<evidence type="ECO:0000256" key="8">
    <source>
        <dbReference type="ARBA" id="ARBA00022801"/>
    </source>
</evidence>
<evidence type="ECO:0000256" key="3">
    <source>
        <dbReference type="ARBA" id="ARBA00012030"/>
    </source>
</evidence>
<comment type="caution">
    <text evidence="13">The sequence shown here is derived from an EMBL/GenBank/DDBJ whole genome shotgun (WGS) entry which is preliminary data.</text>
</comment>
<dbReference type="Pfam" id="PF03167">
    <property type="entry name" value="UDG"/>
    <property type="match status" value="1"/>
</dbReference>
<dbReference type="EC" id="3.2.2.27" evidence="3"/>
<feature type="domain" description="Uracil-DNA glycosylase-like" evidence="12">
    <location>
        <begin position="66"/>
        <end position="213"/>
    </location>
</feature>
<reference evidence="13 14" key="1">
    <citation type="journal article" date="2013" name="Genome Announc.">
        <title>Genome Sequence of the Pyrene- and Fluoranthene-Degrading Bacterium Cycloclasticus sp. Strain PY97M.</title>
        <authorList>
            <person name="Cui Z."/>
            <person name="Xu G."/>
            <person name="Li Q."/>
            <person name="Gao W."/>
            <person name="Zheng L."/>
        </authorList>
    </citation>
    <scope>NUCLEOTIDE SEQUENCE [LARGE SCALE GENOMIC DNA]</scope>
    <source>
        <strain evidence="13 14">PY97M</strain>
    </source>
</reference>
<keyword evidence="5" id="KW-0004">4Fe-4S</keyword>
<evidence type="ECO:0000313" key="14">
    <source>
        <dbReference type="Proteomes" id="UP000015462"/>
    </source>
</evidence>
<keyword evidence="9" id="KW-0408">Iron</keyword>
<evidence type="ECO:0000256" key="6">
    <source>
        <dbReference type="ARBA" id="ARBA00022723"/>
    </source>
</evidence>
<evidence type="ECO:0000256" key="1">
    <source>
        <dbReference type="ARBA" id="ARBA00001400"/>
    </source>
</evidence>
<dbReference type="EMBL" id="ASHL01000004">
    <property type="protein sequence ID" value="EPD13284.1"/>
    <property type="molecule type" value="Genomic_DNA"/>
</dbReference>